<feature type="transmembrane region" description="Helical" evidence="1">
    <location>
        <begin position="294"/>
        <end position="315"/>
    </location>
</feature>
<name>A0A5B7WXJ3_9MICC</name>
<feature type="transmembrane region" description="Helical" evidence="1">
    <location>
        <begin position="588"/>
        <end position="607"/>
    </location>
</feature>
<dbReference type="EMBL" id="CP034412">
    <property type="protein sequence ID" value="QCY48659.1"/>
    <property type="molecule type" value="Genomic_DNA"/>
</dbReference>
<feature type="transmembrane region" description="Helical" evidence="1">
    <location>
        <begin position="245"/>
        <end position="273"/>
    </location>
</feature>
<keyword evidence="1" id="KW-1133">Transmembrane helix</keyword>
<gene>
    <name evidence="2" type="ORF">GcLGCM259_2953</name>
</gene>
<feature type="transmembrane region" description="Helical" evidence="1">
    <location>
        <begin position="217"/>
        <end position="239"/>
    </location>
</feature>
<dbReference type="KEGG" id="gcr:GcLGCM259_2953"/>
<dbReference type="Proteomes" id="UP000307000">
    <property type="component" value="Chromosome"/>
</dbReference>
<proteinExistence type="predicted"/>
<dbReference type="AlphaFoldDB" id="A0A5B7WXJ3"/>
<evidence type="ECO:0000256" key="1">
    <source>
        <dbReference type="SAM" id="Phobius"/>
    </source>
</evidence>
<feature type="transmembrane region" description="Helical" evidence="1">
    <location>
        <begin position="613"/>
        <end position="632"/>
    </location>
</feature>
<protein>
    <submittedName>
        <fullName evidence="2">Uncharacterized protein</fullName>
    </submittedName>
</protein>
<sequence length="647" mass="70256">MTKLVTAASLIAASLLALLAAIFVNTADRYFPLGSDATVLISLEDSPAPRTQVLQELTEWSARTEVSLFLQAPADEDPNARTFYTIGPDSSDGVTGQKPFLPWQHTEFLSASELGDHNLAASYVPVGANMAERQSFTDVVESLGGQAWWTAFDWRHMLLQSLVESGAALALLTSGVLLVTSVLMWVLSRARRHDLQFLAGESTTEILKEDASVLVRWVVVPIALLSVISIFAVFVVSGLQYASRFMVPLLIGQMLLIFLALLTWAFAVALSWPTRQAIARRELPGAGFGLPSEALRLLSVAITALALPFLVAGLIGTQHAADQAQEWSHLDGWVSIRSLSAAEELEEPTREAAIDLSSKEQLAFSKALNVYSGPNEPGAGEPTLSLIVTDQAFLELMGIGPVGGPDWIPARETELSAEAAEIMRDSLPLWLADSAGLDAPDVHFVRWQGSKPLAAIDGATGELEFYRDPVVLVVENAGEALTGNLLLSSISTGNVIFGNTDAVRQAFDRHGAGDVILSVDRAADAGMLRAQLLNQTMWLRWLSLGLVLAALALSTAVGAEVWAGRLSRRIFVLRTTGYSWAWIARRRLLWECVSAAFISVFGVLFLVQLGLSPWWVLLLPMLYLPLSMQLHVRALRRRFTSLISRGP</sequence>
<keyword evidence="3" id="KW-1185">Reference proteome</keyword>
<keyword evidence="1" id="KW-0472">Membrane</keyword>
<keyword evidence="1" id="KW-0812">Transmembrane</keyword>
<evidence type="ECO:0000313" key="3">
    <source>
        <dbReference type="Proteomes" id="UP000307000"/>
    </source>
</evidence>
<feature type="transmembrane region" description="Helical" evidence="1">
    <location>
        <begin position="167"/>
        <end position="187"/>
    </location>
</feature>
<evidence type="ECO:0000313" key="2">
    <source>
        <dbReference type="EMBL" id="QCY48659.1"/>
    </source>
</evidence>
<feature type="transmembrane region" description="Helical" evidence="1">
    <location>
        <begin position="538"/>
        <end position="563"/>
    </location>
</feature>
<organism evidence="2 3">
    <name type="scientific">Glutamicibacter creatinolyticus</name>
    <dbReference type="NCBI Taxonomy" id="162496"/>
    <lineage>
        <taxon>Bacteria</taxon>
        <taxon>Bacillati</taxon>
        <taxon>Actinomycetota</taxon>
        <taxon>Actinomycetes</taxon>
        <taxon>Micrococcales</taxon>
        <taxon>Micrococcaceae</taxon>
        <taxon>Glutamicibacter</taxon>
    </lineage>
</organism>
<dbReference type="RefSeq" id="WP_138927114.1">
    <property type="nucleotide sequence ID" value="NZ_CP034412.1"/>
</dbReference>
<reference evidence="2 3" key="1">
    <citation type="submission" date="2018-12" db="EMBL/GenBank/DDBJ databases">
        <title>Complete Genome Sequence of Glutamicibacter creatinolyticus strain LGCM259,isolated from an abscess of a 12-year-old mare in Italy.</title>
        <authorList>
            <person name="Santos R.G."/>
            <person name="Silva A.L."/>
            <person name="Seyffert N."/>
            <person name="Castro T.L.P."/>
            <person name="Attili A.R."/>
            <person name="Rifici C."/>
            <person name="Mazzullo G."/>
            <person name="Brenig B."/>
            <person name="Venanzi F."/>
            <person name="Azevedo V."/>
        </authorList>
    </citation>
    <scope>NUCLEOTIDE SEQUENCE [LARGE SCALE GENOMIC DNA]</scope>
    <source>
        <strain evidence="2 3">LGCM 259</strain>
    </source>
</reference>
<accession>A0A5B7WXJ3</accession>